<dbReference type="GeneID" id="17276759"/>
<dbReference type="Proteomes" id="UP000013827">
    <property type="component" value="Unassembled WGS sequence"/>
</dbReference>
<keyword evidence="5" id="KW-1185">Reference proteome</keyword>
<organism evidence="4 5">
    <name type="scientific">Emiliania huxleyi (strain CCMP1516)</name>
    <dbReference type="NCBI Taxonomy" id="280463"/>
    <lineage>
        <taxon>Eukaryota</taxon>
        <taxon>Haptista</taxon>
        <taxon>Haptophyta</taxon>
        <taxon>Prymnesiophyceae</taxon>
        <taxon>Isochrysidales</taxon>
        <taxon>Noelaerhabdaceae</taxon>
        <taxon>Emiliania</taxon>
    </lineage>
</organism>
<feature type="compositionally biased region" description="Basic and acidic residues" evidence="1">
    <location>
        <begin position="765"/>
        <end position="781"/>
    </location>
</feature>
<evidence type="ECO:0000259" key="3">
    <source>
        <dbReference type="Pfam" id="PF00501"/>
    </source>
</evidence>
<dbReference type="eggNOG" id="KOG3628">
    <property type="taxonomic scope" value="Eukaryota"/>
</dbReference>
<name>A0A0D3K6V0_EMIH1</name>
<feature type="region of interest" description="Disordered" evidence="1">
    <location>
        <begin position="710"/>
        <end position="804"/>
    </location>
</feature>
<dbReference type="PANTHER" id="PTHR22754">
    <property type="entry name" value="DISCO-INTERACTING PROTEIN 2 DIP2 -RELATED"/>
    <property type="match status" value="1"/>
</dbReference>
<accession>A0A0D3K6V0</accession>
<dbReference type="STRING" id="2903.R1EY38"/>
<dbReference type="RefSeq" id="XP_005783914.1">
    <property type="nucleotide sequence ID" value="XM_005783857.1"/>
</dbReference>
<sequence length="941" mass="99658">MCNAFQSEAPRTKRSPATSFVGRFEANAELLGEERLYSWLTADASEEATLSYAEMRARCRAVCVALRRRWGASTNDRLMLVYAPGLELLVAFFGCQYAAVIAVPYYPPVLPLTPLPSVGAKRLLADGLAKVKRIAESCTPHAFLSTRTYVRASWLASKLVREAECSWPPEWTWRCTDEVSPRLGRGDADWLSEWLPGRCEPSPRDEVSFLQYTSGSTGHPKGVAIGTRNLLANVLAMSYSSTTTNSFPPPGSRIAMVSWLPQYHDFGLIAGSLSTAMQGYRSDLLSPFTFIKHPMSWLLAISRLQHSHLVISPSPNFGFALCTRRAKPHHIAKLQLSHWKAAFNGAEPIRTRTLADFDAKFAPCGWHPSSWACLYGLAETCVYGCGVAEPPVVLEVPRSRLGPGDAPMPLQPGDDNLIEFPGCFVEEAALTGQRFAISHPETGLPLPDGVVGEVRIRGASVALGYWQQPELSEQTFRTPLALPAPPSALREEKGAAVGERGSGGGGGGGGSGGGGGGGGGELPPCGKGEPFLCTGDLGFVWESRLYIVGRIKDILCIRGRTLHAHDIETCAEAAHTAMRPGCCAALPVVPPDTGQDTDGEALVLVAELKPEAEKAAAAGGGAAIAEAVRDGVREAEGVKAYAVVLLRARTILKTTSGKLRRRELRLAYAELDDAVRAAAAAAADGRKAEPAQKLRVPLDAVLHFWRDAGKPARKAAEPDAEPDPAAGGGLAVSLQEGSEKVQLPVRSVPRNDSELSALGTARGSEPSREPSRGDAAGKAEAELDDAGGGGPSATEQLGSGAELDSLDGERREAGREMMLAAAEGAAEDGCSPGMGWALRRTYLLAWGLHIPADDSLHATSAPAGGRASGSELGSCVEGLAELLHGCNLSGSVAAAGAWFEEQGLDTVAELKKARMEADFVAALQLKPGKERVLLADIDSFY</sequence>
<dbReference type="AlphaFoldDB" id="A0A0D3K6V0"/>
<feature type="region of interest" description="Disordered" evidence="1">
    <location>
        <begin position="489"/>
        <end position="522"/>
    </location>
</feature>
<reference evidence="4" key="2">
    <citation type="submission" date="2024-10" db="UniProtKB">
        <authorList>
            <consortium name="EnsemblProtists"/>
        </authorList>
    </citation>
    <scope>IDENTIFICATION</scope>
</reference>
<protein>
    <recommendedName>
        <fullName evidence="3">AMP-dependent synthetase/ligase domain-containing protein</fullName>
    </recommendedName>
</protein>
<dbReference type="KEGG" id="ehx:EMIHUDRAFT_442226"/>
<feature type="domain" description="AMP-dependent synthetase/ligase" evidence="3">
    <location>
        <begin position="45"/>
        <end position="466"/>
    </location>
</feature>
<keyword evidence="2" id="KW-0812">Transmembrane</keyword>
<evidence type="ECO:0000313" key="5">
    <source>
        <dbReference type="Proteomes" id="UP000013827"/>
    </source>
</evidence>
<keyword evidence="2" id="KW-1133">Transmembrane helix</keyword>
<dbReference type="PaxDb" id="2903-EOD31485"/>
<dbReference type="InterPro" id="IPR020845">
    <property type="entry name" value="AMP-binding_CS"/>
</dbReference>
<dbReference type="HOGENOM" id="CLU_312034_0_0_1"/>
<evidence type="ECO:0000256" key="2">
    <source>
        <dbReference type="SAM" id="Phobius"/>
    </source>
</evidence>
<reference evidence="5" key="1">
    <citation type="journal article" date="2013" name="Nature">
        <title>Pan genome of the phytoplankton Emiliania underpins its global distribution.</title>
        <authorList>
            <person name="Read B.A."/>
            <person name="Kegel J."/>
            <person name="Klute M.J."/>
            <person name="Kuo A."/>
            <person name="Lefebvre S.C."/>
            <person name="Maumus F."/>
            <person name="Mayer C."/>
            <person name="Miller J."/>
            <person name="Monier A."/>
            <person name="Salamov A."/>
            <person name="Young J."/>
            <person name="Aguilar M."/>
            <person name="Claverie J.M."/>
            <person name="Frickenhaus S."/>
            <person name="Gonzalez K."/>
            <person name="Herman E.K."/>
            <person name="Lin Y.C."/>
            <person name="Napier J."/>
            <person name="Ogata H."/>
            <person name="Sarno A.F."/>
            <person name="Shmutz J."/>
            <person name="Schroeder D."/>
            <person name="de Vargas C."/>
            <person name="Verret F."/>
            <person name="von Dassow P."/>
            <person name="Valentin K."/>
            <person name="Van de Peer Y."/>
            <person name="Wheeler G."/>
            <person name="Dacks J.B."/>
            <person name="Delwiche C.F."/>
            <person name="Dyhrman S.T."/>
            <person name="Glockner G."/>
            <person name="John U."/>
            <person name="Richards T."/>
            <person name="Worden A.Z."/>
            <person name="Zhang X."/>
            <person name="Grigoriev I.V."/>
            <person name="Allen A.E."/>
            <person name="Bidle K."/>
            <person name="Borodovsky M."/>
            <person name="Bowler C."/>
            <person name="Brownlee C."/>
            <person name="Cock J.M."/>
            <person name="Elias M."/>
            <person name="Gladyshev V.N."/>
            <person name="Groth M."/>
            <person name="Guda C."/>
            <person name="Hadaegh A."/>
            <person name="Iglesias-Rodriguez M.D."/>
            <person name="Jenkins J."/>
            <person name="Jones B.M."/>
            <person name="Lawson T."/>
            <person name="Leese F."/>
            <person name="Lindquist E."/>
            <person name="Lobanov A."/>
            <person name="Lomsadze A."/>
            <person name="Malik S.B."/>
            <person name="Marsh M.E."/>
            <person name="Mackinder L."/>
            <person name="Mock T."/>
            <person name="Mueller-Roeber B."/>
            <person name="Pagarete A."/>
            <person name="Parker M."/>
            <person name="Probert I."/>
            <person name="Quesneville H."/>
            <person name="Raines C."/>
            <person name="Rensing S.A."/>
            <person name="Riano-Pachon D.M."/>
            <person name="Richier S."/>
            <person name="Rokitta S."/>
            <person name="Shiraiwa Y."/>
            <person name="Soanes D.M."/>
            <person name="van der Giezen M."/>
            <person name="Wahlund T.M."/>
            <person name="Williams B."/>
            <person name="Wilson W."/>
            <person name="Wolfe G."/>
            <person name="Wurch L.L."/>
        </authorList>
    </citation>
    <scope>NUCLEOTIDE SEQUENCE</scope>
</reference>
<dbReference type="EnsemblProtists" id="EOD31485">
    <property type="protein sequence ID" value="EOD31485"/>
    <property type="gene ID" value="EMIHUDRAFT_442226"/>
</dbReference>
<evidence type="ECO:0000313" key="4">
    <source>
        <dbReference type="EnsemblProtists" id="EOD31485"/>
    </source>
</evidence>
<dbReference type="InterPro" id="IPR000873">
    <property type="entry name" value="AMP-dep_synth/lig_dom"/>
</dbReference>
<dbReference type="SUPFAM" id="SSF56801">
    <property type="entry name" value="Acetyl-CoA synthetase-like"/>
    <property type="match status" value="1"/>
</dbReference>
<dbReference type="InterPro" id="IPR042099">
    <property type="entry name" value="ANL_N_sf"/>
</dbReference>
<evidence type="ECO:0000256" key="1">
    <source>
        <dbReference type="SAM" id="MobiDB-lite"/>
    </source>
</evidence>
<proteinExistence type="predicted"/>
<dbReference type="PROSITE" id="PS00455">
    <property type="entry name" value="AMP_BINDING"/>
    <property type="match status" value="1"/>
</dbReference>
<dbReference type="Pfam" id="PF00501">
    <property type="entry name" value="AMP-binding"/>
    <property type="match status" value="1"/>
</dbReference>
<feature type="compositionally biased region" description="Gly residues" evidence="1">
    <location>
        <begin position="500"/>
        <end position="521"/>
    </location>
</feature>
<feature type="transmembrane region" description="Helical" evidence="2">
    <location>
        <begin position="78"/>
        <end position="106"/>
    </location>
</feature>
<keyword evidence="2" id="KW-0472">Membrane</keyword>
<dbReference type="InterPro" id="IPR045851">
    <property type="entry name" value="AMP-bd_C_sf"/>
</dbReference>
<dbReference type="Gene3D" id="3.30.300.30">
    <property type="match status" value="1"/>
</dbReference>
<dbReference type="PANTHER" id="PTHR22754:SF32">
    <property type="entry name" value="DISCO-INTERACTING PROTEIN 2"/>
    <property type="match status" value="1"/>
</dbReference>
<dbReference type="Gene3D" id="3.40.50.12780">
    <property type="entry name" value="N-terminal domain of ligase-like"/>
    <property type="match status" value="1"/>
</dbReference>